<accession>A0ABN5TZ62</accession>
<evidence type="ECO:0000313" key="2">
    <source>
        <dbReference type="Proteomes" id="UP000278437"/>
    </source>
</evidence>
<keyword evidence="2" id="KW-1185">Reference proteome</keyword>
<organism evidence="1 2">
    <name type="scientific">Shewanella khirikhana</name>
    <dbReference type="NCBI Taxonomy" id="1965282"/>
    <lineage>
        <taxon>Bacteria</taxon>
        <taxon>Pseudomonadati</taxon>
        <taxon>Pseudomonadota</taxon>
        <taxon>Gammaproteobacteria</taxon>
        <taxon>Alteromonadales</taxon>
        <taxon>Shewanellaceae</taxon>
        <taxon>Shewanella</taxon>
    </lineage>
</organism>
<name>A0ABN5TZ62_9GAMM</name>
<evidence type="ECO:0008006" key="3">
    <source>
        <dbReference type="Google" id="ProtNLM"/>
    </source>
</evidence>
<evidence type="ECO:0000313" key="1">
    <source>
        <dbReference type="EMBL" id="AZQ12170.1"/>
    </source>
</evidence>
<sequence length="176" mass="19467">MIRFSLNTLHRLSLMLLAVVVLQFAGANLGAHQLHTGSADEEERNHSHLTFMAEVTTIGECIECTCPPEIVASDTHQHDKVEKTELKQLDLCLDCHCHGGHPSLVAGLANLDYHPLTNQVQGHESDYLSVVGRPDYRPPSLKPDIPRKEHDLFAVPGHVAQVAARRSPDDIPNHSR</sequence>
<dbReference type="Proteomes" id="UP000278437">
    <property type="component" value="Chromosome"/>
</dbReference>
<gene>
    <name evidence="1" type="ORF">STH12_03106</name>
</gene>
<proteinExistence type="predicted"/>
<dbReference type="EMBL" id="CP020373">
    <property type="protein sequence ID" value="AZQ12170.1"/>
    <property type="molecule type" value="Genomic_DNA"/>
</dbReference>
<dbReference type="RefSeq" id="WP_126168363.1">
    <property type="nucleotide sequence ID" value="NZ_CP020373.1"/>
</dbReference>
<reference evidence="2" key="1">
    <citation type="submission" date="2017-03" db="EMBL/GenBank/DDBJ databases">
        <title>Full genome sequence of a non-lethal Shewanella isolate that potentiates virulence of Vibio parahaemolyticus causing acute hepatopancreatic necrosis disease (AHPND) in shrimp.</title>
        <authorList>
            <person name="Prachumwat A."/>
            <person name="Sritunyalucksana K."/>
        </authorList>
    </citation>
    <scope>NUCLEOTIDE SEQUENCE [LARGE SCALE GENOMIC DNA]</scope>
    <source>
        <strain evidence="2">TH2012</strain>
    </source>
</reference>
<protein>
    <recommendedName>
        <fullName evidence="3">Secreted protein</fullName>
    </recommendedName>
</protein>